<sequence length="73" mass="8353">MTTAQEHDYPLDHVHRWKAWCAMVGVHPVTGWRWVQVGRGPVITKLSARLIGVRHRHHLAWLAAREQNGEAAV</sequence>
<dbReference type="Proteomes" id="UP001139054">
    <property type="component" value="Unassembled WGS sequence"/>
</dbReference>
<protein>
    <submittedName>
        <fullName evidence="1">Uncharacterized protein</fullName>
    </submittedName>
</protein>
<reference evidence="1" key="1">
    <citation type="submission" date="2022-01" db="EMBL/GenBank/DDBJ databases">
        <title>Genome sequnece data of strain Bradyrhizobium sp. nov.</title>
        <authorList>
            <person name="Zhang J."/>
        </authorList>
    </citation>
    <scope>NUCLEOTIDE SEQUENCE</scope>
    <source>
        <strain evidence="1">WYCCWR 13023</strain>
    </source>
</reference>
<name>A0A9X1RCR3_9BRAD</name>
<gene>
    <name evidence="1" type="ORF">L6654_16835</name>
</gene>
<evidence type="ECO:0000313" key="2">
    <source>
        <dbReference type="Proteomes" id="UP001139054"/>
    </source>
</evidence>
<organism evidence="1 2">
    <name type="scientific">Bradyrhizobium zhengyangense</name>
    <dbReference type="NCBI Taxonomy" id="2911009"/>
    <lineage>
        <taxon>Bacteria</taxon>
        <taxon>Pseudomonadati</taxon>
        <taxon>Pseudomonadota</taxon>
        <taxon>Alphaproteobacteria</taxon>
        <taxon>Hyphomicrobiales</taxon>
        <taxon>Nitrobacteraceae</taxon>
        <taxon>Bradyrhizobium</taxon>
    </lineage>
</organism>
<dbReference type="RefSeq" id="WP_237890439.1">
    <property type="nucleotide sequence ID" value="NZ_JAKLTY010000010.1"/>
</dbReference>
<evidence type="ECO:0000313" key="1">
    <source>
        <dbReference type="EMBL" id="MCG2628299.1"/>
    </source>
</evidence>
<comment type="caution">
    <text evidence="1">The sequence shown here is derived from an EMBL/GenBank/DDBJ whole genome shotgun (WGS) entry which is preliminary data.</text>
</comment>
<accession>A0A9X1RCR3</accession>
<dbReference type="EMBL" id="JAKLTY010000010">
    <property type="protein sequence ID" value="MCG2628299.1"/>
    <property type="molecule type" value="Genomic_DNA"/>
</dbReference>
<dbReference type="AlphaFoldDB" id="A0A9X1RCR3"/>
<proteinExistence type="predicted"/>